<sequence length="253" mass="27301">MSPAPNVRTTSSAAGPSAIELPCGSKILGARMAVTECFLSISDYASELNYSNNSISDYASELNYSNDSHWVKPVVELTKDQRYQGITGSVGRVWYTRQVPLWDRATRQLASFNTTFSFPIKFGGDSRAPSEGMAFFLSYYPSVTPANSAGGTLGLFRNATVSDDERSSSTPTPTETGIIASATLASTSTTSSPWRTRTRTSLAGTSPPGIPRQEAVAVGFSASTGDFFELHELMSCHSTLICRSWPRHLRGLL</sequence>
<dbReference type="GO" id="GO:0030246">
    <property type="term" value="F:carbohydrate binding"/>
    <property type="evidence" value="ECO:0007669"/>
    <property type="project" value="UniProtKB-KW"/>
</dbReference>
<dbReference type="InterPro" id="IPR050258">
    <property type="entry name" value="Leguminous_Lectin"/>
</dbReference>
<evidence type="ECO:0000256" key="1">
    <source>
        <dbReference type="ARBA" id="ARBA00007606"/>
    </source>
</evidence>
<dbReference type="PANTHER" id="PTHR32401:SF49">
    <property type="entry name" value="OS10G0129200 PROTEIN"/>
    <property type="match status" value="1"/>
</dbReference>
<dbReference type="InterPro" id="IPR001220">
    <property type="entry name" value="Legume_lectin_dom"/>
</dbReference>
<dbReference type="OrthoDB" id="687154at2759"/>
<protein>
    <recommendedName>
        <fullName evidence="4">Legume lectin domain-containing protein</fullName>
    </recommendedName>
</protein>
<dbReference type="PANTHER" id="PTHR32401">
    <property type="entry name" value="CONCANAVALIN A-LIKE LECTIN FAMILY PROTEIN"/>
    <property type="match status" value="1"/>
</dbReference>
<comment type="similarity">
    <text evidence="1">Belongs to the leguminous lectin family.</text>
</comment>
<dbReference type="Proteomes" id="UP000636709">
    <property type="component" value="Unassembled WGS sequence"/>
</dbReference>
<gene>
    <name evidence="5" type="ORF">HU200_064390</name>
</gene>
<dbReference type="SUPFAM" id="SSF49899">
    <property type="entry name" value="Concanavalin A-like lectins/glucanases"/>
    <property type="match status" value="1"/>
</dbReference>
<dbReference type="Pfam" id="PF00139">
    <property type="entry name" value="Lectin_legB"/>
    <property type="match status" value="1"/>
</dbReference>
<dbReference type="AlphaFoldDB" id="A0A835DYR3"/>
<dbReference type="InterPro" id="IPR013320">
    <property type="entry name" value="ConA-like_dom_sf"/>
</dbReference>
<evidence type="ECO:0000259" key="4">
    <source>
        <dbReference type="Pfam" id="PF00139"/>
    </source>
</evidence>
<accession>A0A835DYR3</accession>
<keyword evidence="6" id="KW-1185">Reference proteome</keyword>
<proteinExistence type="inferred from homology"/>
<organism evidence="5 6">
    <name type="scientific">Digitaria exilis</name>
    <dbReference type="NCBI Taxonomy" id="1010633"/>
    <lineage>
        <taxon>Eukaryota</taxon>
        <taxon>Viridiplantae</taxon>
        <taxon>Streptophyta</taxon>
        <taxon>Embryophyta</taxon>
        <taxon>Tracheophyta</taxon>
        <taxon>Spermatophyta</taxon>
        <taxon>Magnoliopsida</taxon>
        <taxon>Liliopsida</taxon>
        <taxon>Poales</taxon>
        <taxon>Poaceae</taxon>
        <taxon>PACMAD clade</taxon>
        <taxon>Panicoideae</taxon>
        <taxon>Panicodae</taxon>
        <taxon>Paniceae</taxon>
        <taxon>Anthephorinae</taxon>
        <taxon>Digitaria</taxon>
    </lineage>
</organism>
<dbReference type="EMBL" id="JACEFO010002781">
    <property type="protein sequence ID" value="KAF8649195.1"/>
    <property type="molecule type" value="Genomic_DNA"/>
</dbReference>
<feature type="compositionally biased region" description="Low complexity" evidence="3">
    <location>
        <begin position="186"/>
        <end position="201"/>
    </location>
</feature>
<feature type="domain" description="Legume lectin" evidence="4">
    <location>
        <begin position="50"/>
        <end position="162"/>
    </location>
</feature>
<dbReference type="Gene3D" id="2.60.120.200">
    <property type="match status" value="1"/>
</dbReference>
<keyword evidence="2" id="KW-0430">Lectin</keyword>
<name>A0A835DYR3_9POAL</name>
<evidence type="ECO:0000313" key="5">
    <source>
        <dbReference type="EMBL" id="KAF8649195.1"/>
    </source>
</evidence>
<reference evidence="5" key="1">
    <citation type="submission" date="2020-07" db="EMBL/GenBank/DDBJ databases">
        <title>Genome sequence and genetic diversity analysis of an under-domesticated orphan crop, white fonio (Digitaria exilis).</title>
        <authorList>
            <person name="Bennetzen J.L."/>
            <person name="Chen S."/>
            <person name="Ma X."/>
            <person name="Wang X."/>
            <person name="Yssel A.E.J."/>
            <person name="Chaluvadi S.R."/>
            <person name="Johnson M."/>
            <person name="Gangashetty P."/>
            <person name="Hamidou F."/>
            <person name="Sanogo M.D."/>
            <person name="Zwaenepoel A."/>
            <person name="Wallace J."/>
            <person name="Van De Peer Y."/>
            <person name="Van Deynze A."/>
        </authorList>
    </citation>
    <scope>NUCLEOTIDE SEQUENCE</scope>
    <source>
        <tissue evidence="5">Leaves</tissue>
    </source>
</reference>
<evidence type="ECO:0000256" key="2">
    <source>
        <dbReference type="ARBA" id="ARBA00022734"/>
    </source>
</evidence>
<feature type="region of interest" description="Disordered" evidence="3">
    <location>
        <begin position="186"/>
        <end position="210"/>
    </location>
</feature>
<evidence type="ECO:0000256" key="3">
    <source>
        <dbReference type="SAM" id="MobiDB-lite"/>
    </source>
</evidence>
<comment type="caution">
    <text evidence="5">The sequence shown here is derived from an EMBL/GenBank/DDBJ whole genome shotgun (WGS) entry which is preliminary data.</text>
</comment>
<evidence type="ECO:0000313" key="6">
    <source>
        <dbReference type="Proteomes" id="UP000636709"/>
    </source>
</evidence>